<dbReference type="PANTHER" id="PTHR37816:SF2">
    <property type="entry name" value="DNA TOPOLOGY MODULATION PROTEIN FLAR-RELATED PROTEIN"/>
    <property type="match status" value="1"/>
</dbReference>
<protein>
    <submittedName>
        <fullName evidence="1">Shikimate kinase</fullName>
    </submittedName>
</protein>
<organism evidence="1 2">
    <name type="scientific">Pseudohalioglobus lutimaris</name>
    <dbReference type="NCBI Taxonomy" id="1737061"/>
    <lineage>
        <taxon>Bacteria</taxon>
        <taxon>Pseudomonadati</taxon>
        <taxon>Pseudomonadota</taxon>
        <taxon>Gammaproteobacteria</taxon>
        <taxon>Cellvibrionales</taxon>
        <taxon>Halieaceae</taxon>
        <taxon>Pseudohalioglobus</taxon>
    </lineage>
</organism>
<sequence>MRKILVFGNSGSGKSTIARELCDSQGLAHLDLDSLAWKPGVPPERMPLAESAREIHNFIQTRNGWVIEGCYTDLLQAALPFANEMIYMNLPVSLCIQNAKNRPWEPHKYDSPAAQDANLEMLIDWISQYDERTDTFSKQAHLALFESFGGTRTEHTSNYRSI</sequence>
<dbReference type="Gene3D" id="3.40.50.300">
    <property type="entry name" value="P-loop containing nucleotide triphosphate hydrolases"/>
    <property type="match status" value="1"/>
</dbReference>
<dbReference type="SUPFAM" id="SSF52540">
    <property type="entry name" value="P-loop containing nucleoside triphosphate hydrolases"/>
    <property type="match status" value="1"/>
</dbReference>
<name>A0A2N5WX79_9GAMM</name>
<dbReference type="AlphaFoldDB" id="A0A2N5WX79"/>
<evidence type="ECO:0000313" key="1">
    <source>
        <dbReference type="EMBL" id="PLW66830.1"/>
    </source>
</evidence>
<dbReference type="EMBL" id="PKUS01000046">
    <property type="protein sequence ID" value="PLW66830.1"/>
    <property type="molecule type" value="Genomic_DNA"/>
</dbReference>
<dbReference type="Pfam" id="PF13238">
    <property type="entry name" value="AAA_18"/>
    <property type="match status" value="1"/>
</dbReference>
<dbReference type="PANTHER" id="PTHR37816">
    <property type="entry name" value="YALI0E33011P"/>
    <property type="match status" value="1"/>
</dbReference>
<keyword evidence="1" id="KW-0808">Transferase</keyword>
<keyword evidence="1" id="KW-0418">Kinase</keyword>
<reference evidence="1 2" key="1">
    <citation type="submission" date="2018-01" db="EMBL/GenBank/DDBJ databases">
        <title>The draft genome sequence of Halioglobus lutimaris HF004.</title>
        <authorList>
            <person name="Du Z.-J."/>
            <person name="Shi M.-J."/>
        </authorList>
    </citation>
    <scope>NUCLEOTIDE SEQUENCE [LARGE SCALE GENOMIC DNA]</scope>
    <source>
        <strain evidence="1 2">HF004</strain>
    </source>
</reference>
<evidence type="ECO:0000313" key="2">
    <source>
        <dbReference type="Proteomes" id="UP000235005"/>
    </source>
</evidence>
<comment type="caution">
    <text evidence="1">The sequence shown here is derived from an EMBL/GenBank/DDBJ whole genome shotgun (WGS) entry which is preliminary data.</text>
</comment>
<dbReference type="OrthoDB" id="5296079at2"/>
<dbReference type="RefSeq" id="WP_076000058.1">
    <property type="nucleotide sequence ID" value="NZ_PKUS01000046.1"/>
</dbReference>
<dbReference type="GO" id="GO:0016301">
    <property type="term" value="F:kinase activity"/>
    <property type="evidence" value="ECO:0007669"/>
    <property type="project" value="UniProtKB-KW"/>
</dbReference>
<proteinExistence type="predicted"/>
<dbReference type="Proteomes" id="UP000235005">
    <property type="component" value="Unassembled WGS sequence"/>
</dbReference>
<gene>
    <name evidence="1" type="ORF">C0039_19825</name>
</gene>
<dbReference type="InterPro" id="IPR052922">
    <property type="entry name" value="Cytidylate_Kinase-2"/>
</dbReference>
<accession>A0A2N5WX79</accession>
<keyword evidence="2" id="KW-1185">Reference proteome</keyword>
<dbReference type="InterPro" id="IPR027417">
    <property type="entry name" value="P-loop_NTPase"/>
</dbReference>